<feature type="domain" description="Sulfatase-modifying factor enzyme-like" evidence="2">
    <location>
        <begin position="2"/>
        <end position="103"/>
    </location>
</feature>
<reference evidence="3 4" key="1">
    <citation type="submission" date="2016-12" db="EMBL/GenBank/DDBJ databases">
        <title>Genome Mining:The Detection of Biosynthetic Gene Clusters to Aid in the Expression of Curamycin A produced by Streptomyces sp. strain CZA14.</title>
        <authorList>
            <person name="Durrell K.A."/>
            <person name="Kirby B.M."/>
            <person name="Khan W."/>
            <person name="Mthethwa T."/>
            <person name="Le Roes-Hill M."/>
        </authorList>
    </citation>
    <scope>NUCLEOTIDE SEQUENCE [LARGE SCALE GENOMIC DNA]</scope>
    <source>
        <strain evidence="3 4">CZA14</strain>
    </source>
</reference>
<comment type="caution">
    <text evidence="3">The sequence shown here is derived from an EMBL/GenBank/DDBJ whole genome shotgun (WGS) entry which is preliminary data.</text>
</comment>
<sequence length="107" mass="12137">EHANLGQRHLRPAPAGSYPAGESPLGVRQLIGDVWEWTASDFLPYPGFRAFPYKEYSEVFFGSDHKVLRGGSFAVDPVACRGTFRNWDYPIRRQIFSGFRTARSQDV</sequence>
<dbReference type="InterPro" id="IPR005532">
    <property type="entry name" value="SUMF_dom"/>
</dbReference>
<dbReference type="Gene3D" id="3.90.1580.10">
    <property type="entry name" value="paralog of FGE (formylglycine-generating enzyme)"/>
    <property type="match status" value="1"/>
</dbReference>
<protein>
    <submittedName>
        <fullName evidence="3">Sulfatase-modifying factor 1</fullName>
    </submittedName>
</protein>
<gene>
    <name evidence="3" type="ORF">OQI_36895</name>
</gene>
<proteinExistence type="predicted"/>
<feature type="non-terminal residue" evidence="3">
    <location>
        <position position="1"/>
    </location>
</feature>
<dbReference type="PANTHER" id="PTHR23150:SF36">
    <property type="entry name" value="HERCYNINE OXYGENASE"/>
    <property type="match status" value="1"/>
</dbReference>
<feature type="region of interest" description="Disordered" evidence="1">
    <location>
        <begin position="1"/>
        <end position="22"/>
    </location>
</feature>
<dbReference type="PANTHER" id="PTHR23150">
    <property type="entry name" value="SULFATASE MODIFYING FACTOR 1, 2"/>
    <property type="match status" value="1"/>
</dbReference>
<dbReference type="InterPro" id="IPR042095">
    <property type="entry name" value="SUMF_sf"/>
</dbReference>
<name>A0ABX3Y7B3_9ACTN</name>
<dbReference type="Proteomes" id="UP000194266">
    <property type="component" value="Unassembled WGS sequence"/>
</dbReference>
<dbReference type="SUPFAM" id="SSF56436">
    <property type="entry name" value="C-type lectin-like"/>
    <property type="match status" value="1"/>
</dbReference>
<keyword evidence="4" id="KW-1185">Reference proteome</keyword>
<dbReference type="Pfam" id="PF03781">
    <property type="entry name" value="FGE-sulfatase"/>
    <property type="match status" value="1"/>
</dbReference>
<evidence type="ECO:0000259" key="2">
    <source>
        <dbReference type="Pfam" id="PF03781"/>
    </source>
</evidence>
<evidence type="ECO:0000313" key="4">
    <source>
        <dbReference type="Proteomes" id="UP000194266"/>
    </source>
</evidence>
<dbReference type="InterPro" id="IPR016187">
    <property type="entry name" value="CTDL_fold"/>
</dbReference>
<evidence type="ECO:0000256" key="1">
    <source>
        <dbReference type="SAM" id="MobiDB-lite"/>
    </source>
</evidence>
<evidence type="ECO:0000313" key="3">
    <source>
        <dbReference type="EMBL" id="OSZ55721.1"/>
    </source>
</evidence>
<accession>A0ABX3Y7B3</accession>
<organism evidence="3 4">
    <name type="scientific">Streptomyces pharetrae CZA14</name>
    <dbReference type="NCBI Taxonomy" id="1144883"/>
    <lineage>
        <taxon>Bacteria</taxon>
        <taxon>Bacillati</taxon>
        <taxon>Actinomycetota</taxon>
        <taxon>Actinomycetes</taxon>
        <taxon>Kitasatosporales</taxon>
        <taxon>Streptomycetaceae</taxon>
        <taxon>Streptomyces</taxon>
    </lineage>
</organism>
<dbReference type="RefSeq" id="WP_158101793.1">
    <property type="nucleotide sequence ID" value="NZ_MRYD01000427.1"/>
</dbReference>
<dbReference type="InterPro" id="IPR051043">
    <property type="entry name" value="Sulfatase_Mod_Factor_Kinase"/>
</dbReference>
<dbReference type="EMBL" id="MRYD01000427">
    <property type="protein sequence ID" value="OSZ55721.1"/>
    <property type="molecule type" value="Genomic_DNA"/>
</dbReference>